<reference evidence="2 3" key="1">
    <citation type="journal article" date="2014" name="Nat. Commun.">
        <title>Klebsormidium flaccidum genome reveals primary factors for plant terrestrial adaptation.</title>
        <authorList>
            <person name="Hori K."/>
            <person name="Maruyama F."/>
            <person name="Fujisawa T."/>
            <person name="Togashi T."/>
            <person name="Yamamoto N."/>
            <person name="Seo M."/>
            <person name="Sato S."/>
            <person name="Yamada T."/>
            <person name="Mori H."/>
            <person name="Tajima N."/>
            <person name="Moriyama T."/>
            <person name="Ikeuchi M."/>
            <person name="Watanabe M."/>
            <person name="Wada H."/>
            <person name="Kobayashi K."/>
            <person name="Saito M."/>
            <person name="Masuda T."/>
            <person name="Sasaki-Sekimoto Y."/>
            <person name="Mashiguchi K."/>
            <person name="Awai K."/>
            <person name="Shimojima M."/>
            <person name="Masuda S."/>
            <person name="Iwai M."/>
            <person name="Nobusawa T."/>
            <person name="Narise T."/>
            <person name="Kondo S."/>
            <person name="Saito H."/>
            <person name="Sato R."/>
            <person name="Murakawa M."/>
            <person name="Ihara Y."/>
            <person name="Oshima-Yamada Y."/>
            <person name="Ohtaka K."/>
            <person name="Satoh M."/>
            <person name="Sonobe K."/>
            <person name="Ishii M."/>
            <person name="Ohtani R."/>
            <person name="Kanamori-Sato M."/>
            <person name="Honoki R."/>
            <person name="Miyazaki D."/>
            <person name="Mochizuki H."/>
            <person name="Umetsu J."/>
            <person name="Higashi K."/>
            <person name="Shibata D."/>
            <person name="Kamiya Y."/>
            <person name="Sato N."/>
            <person name="Nakamura Y."/>
            <person name="Tabata S."/>
            <person name="Ida S."/>
            <person name="Kurokawa K."/>
            <person name="Ohta H."/>
        </authorList>
    </citation>
    <scope>NUCLEOTIDE SEQUENCE [LARGE SCALE GENOMIC DNA]</scope>
    <source>
        <strain evidence="2 3">NIES-2285</strain>
    </source>
</reference>
<dbReference type="Proteomes" id="UP000054558">
    <property type="component" value="Unassembled WGS sequence"/>
</dbReference>
<sequence>MEAGCESEGSGSESSWSSEEDGSSEEEYCAVRLTDDVIVNVLNKTQRASCPGSLADQIQVQHATLMAMTAVGQESVSFRERCLSKVEAISWVLITAGGFNDLTAHLDQLSLSGPLKSLSLSVQEPLDLREFWKQREAGLQDQEGTGLRDQAEGGPRNQEEVGLRGQREAGLGVAANFYKLEHLALSLGTPSASERVLSALTLCSGLTSLSIDCTWEGYADLQGQMGAWLGIAANCPKLEHLALSLGTHSASEPVLPMLAACSGLKSLSLECAWVVKARSPLVSTYLDAPWAELLVNLTGLQRLQLTGCSIVALPSLPELTHLSLSLCAGFEGFPELPKLKHLKLRECHDWELREPVFKLLPRLQCKIEECDWQCVESNECRGEPTFEVDYTARKQCTGKKLLCPSGSDKSEDLVVIDGVLVGQRVGEGIANASQDDTDVEDSEAEAEAEARAEEEYKFMSRCYNERIRSSSARSTGDLRHLPDFGMADAYPSLQGREAIDEYLSSVMNQHF</sequence>
<dbReference type="InterPro" id="IPR032675">
    <property type="entry name" value="LRR_dom_sf"/>
</dbReference>
<dbReference type="Gene3D" id="3.80.10.10">
    <property type="entry name" value="Ribonuclease Inhibitor"/>
    <property type="match status" value="1"/>
</dbReference>
<gene>
    <name evidence="2" type="ORF">KFL_002960080</name>
</gene>
<evidence type="ECO:0000313" key="2">
    <source>
        <dbReference type="EMBL" id="GAQ86553.1"/>
    </source>
</evidence>
<dbReference type="EMBL" id="DF237245">
    <property type="protein sequence ID" value="GAQ86553.1"/>
    <property type="molecule type" value="Genomic_DNA"/>
</dbReference>
<evidence type="ECO:0000313" key="3">
    <source>
        <dbReference type="Proteomes" id="UP000054558"/>
    </source>
</evidence>
<proteinExistence type="predicted"/>
<dbReference type="SUPFAM" id="SSF52047">
    <property type="entry name" value="RNI-like"/>
    <property type="match status" value="1"/>
</dbReference>
<feature type="region of interest" description="Disordered" evidence="1">
    <location>
        <begin position="139"/>
        <end position="162"/>
    </location>
</feature>
<evidence type="ECO:0000256" key="1">
    <source>
        <dbReference type="SAM" id="MobiDB-lite"/>
    </source>
</evidence>
<protein>
    <submittedName>
        <fullName evidence="2">Uncharacterized protein</fullName>
    </submittedName>
</protein>
<feature type="compositionally biased region" description="Low complexity" evidence="1">
    <location>
        <begin position="1"/>
        <end position="17"/>
    </location>
</feature>
<name>A0A1Y1I7P0_KLENI</name>
<feature type="region of interest" description="Disordered" evidence="1">
    <location>
        <begin position="1"/>
        <end position="22"/>
    </location>
</feature>
<accession>A0A1Y1I7P0</accession>
<organism evidence="2 3">
    <name type="scientific">Klebsormidium nitens</name>
    <name type="common">Green alga</name>
    <name type="synonym">Ulothrix nitens</name>
    <dbReference type="NCBI Taxonomy" id="105231"/>
    <lineage>
        <taxon>Eukaryota</taxon>
        <taxon>Viridiplantae</taxon>
        <taxon>Streptophyta</taxon>
        <taxon>Klebsormidiophyceae</taxon>
        <taxon>Klebsormidiales</taxon>
        <taxon>Klebsormidiaceae</taxon>
        <taxon>Klebsormidium</taxon>
    </lineage>
</organism>
<keyword evidence="3" id="KW-1185">Reference proteome</keyword>
<dbReference type="OrthoDB" id="7491799at2759"/>
<dbReference type="AlphaFoldDB" id="A0A1Y1I7P0"/>